<dbReference type="AlphaFoldDB" id="A0AAN9LDL4"/>
<evidence type="ECO:0000313" key="1">
    <source>
        <dbReference type="EMBL" id="KAK7331388.1"/>
    </source>
</evidence>
<gene>
    <name evidence="1" type="ORF">VNO77_25611</name>
</gene>
<dbReference type="Proteomes" id="UP001367508">
    <property type="component" value="Unassembled WGS sequence"/>
</dbReference>
<evidence type="ECO:0000313" key="2">
    <source>
        <dbReference type="Proteomes" id="UP001367508"/>
    </source>
</evidence>
<name>A0AAN9LDL4_CANGL</name>
<proteinExistence type="predicted"/>
<protein>
    <submittedName>
        <fullName evidence="1">Uncharacterized protein</fullName>
    </submittedName>
</protein>
<reference evidence="1 2" key="1">
    <citation type="submission" date="2024-01" db="EMBL/GenBank/DDBJ databases">
        <title>The genomes of 5 underutilized Papilionoideae crops provide insights into root nodulation and disease resistanc.</title>
        <authorList>
            <person name="Jiang F."/>
        </authorList>
    </citation>
    <scope>NUCLEOTIDE SEQUENCE [LARGE SCALE GENOMIC DNA]</scope>
    <source>
        <strain evidence="1">LVBAO_FW01</strain>
        <tissue evidence="1">Leaves</tissue>
    </source>
</reference>
<keyword evidence="2" id="KW-1185">Reference proteome</keyword>
<comment type="caution">
    <text evidence="1">The sequence shown here is derived from an EMBL/GenBank/DDBJ whole genome shotgun (WGS) entry which is preliminary data.</text>
</comment>
<dbReference type="EMBL" id="JAYMYQ010000005">
    <property type="protein sequence ID" value="KAK7331388.1"/>
    <property type="molecule type" value="Genomic_DNA"/>
</dbReference>
<sequence>MSSLNILGRVAGHKNTPNSCQRRTSVSRWTKMQKGSPSISFNAYGFVLVMQFRQWDIQLSSPTSPPQDLIARWHVASTGINSLIACKCVGCSYLMDDLRECLEECMKSL</sequence>
<accession>A0AAN9LDL4</accession>
<organism evidence="1 2">
    <name type="scientific">Canavalia gladiata</name>
    <name type="common">Sword bean</name>
    <name type="synonym">Dolichos gladiatus</name>
    <dbReference type="NCBI Taxonomy" id="3824"/>
    <lineage>
        <taxon>Eukaryota</taxon>
        <taxon>Viridiplantae</taxon>
        <taxon>Streptophyta</taxon>
        <taxon>Embryophyta</taxon>
        <taxon>Tracheophyta</taxon>
        <taxon>Spermatophyta</taxon>
        <taxon>Magnoliopsida</taxon>
        <taxon>eudicotyledons</taxon>
        <taxon>Gunneridae</taxon>
        <taxon>Pentapetalae</taxon>
        <taxon>rosids</taxon>
        <taxon>fabids</taxon>
        <taxon>Fabales</taxon>
        <taxon>Fabaceae</taxon>
        <taxon>Papilionoideae</taxon>
        <taxon>50 kb inversion clade</taxon>
        <taxon>NPAAA clade</taxon>
        <taxon>indigoferoid/millettioid clade</taxon>
        <taxon>Phaseoleae</taxon>
        <taxon>Canavalia</taxon>
    </lineage>
</organism>